<dbReference type="STRING" id="155417.A0A4Q4TTT9"/>
<dbReference type="SUPFAM" id="SSF54909">
    <property type="entry name" value="Dimeric alpha+beta barrel"/>
    <property type="match status" value="1"/>
</dbReference>
<proteinExistence type="inferred from homology"/>
<accession>A0A4Q4TTT9</accession>
<evidence type="ECO:0000256" key="1">
    <source>
        <dbReference type="ARBA" id="ARBA00005986"/>
    </source>
</evidence>
<dbReference type="Proteomes" id="UP000293360">
    <property type="component" value="Unassembled WGS sequence"/>
</dbReference>
<gene>
    <name evidence="3" type="ORF">DL764_000362</name>
</gene>
<evidence type="ECO:0000313" key="4">
    <source>
        <dbReference type="Proteomes" id="UP000293360"/>
    </source>
</evidence>
<organism evidence="3 4">
    <name type="scientific">Monosporascus ibericus</name>
    <dbReference type="NCBI Taxonomy" id="155417"/>
    <lineage>
        <taxon>Eukaryota</taxon>
        <taxon>Fungi</taxon>
        <taxon>Dikarya</taxon>
        <taxon>Ascomycota</taxon>
        <taxon>Pezizomycotina</taxon>
        <taxon>Sordariomycetes</taxon>
        <taxon>Xylariomycetidae</taxon>
        <taxon>Xylariales</taxon>
        <taxon>Xylariales incertae sedis</taxon>
        <taxon>Monosporascus</taxon>
    </lineage>
</organism>
<name>A0A4Q4TTT9_9PEZI</name>
<reference evidence="3 4" key="1">
    <citation type="submission" date="2018-06" db="EMBL/GenBank/DDBJ databases">
        <title>Complete Genomes of Monosporascus.</title>
        <authorList>
            <person name="Robinson A.J."/>
            <person name="Natvig D.O."/>
        </authorList>
    </citation>
    <scope>NUCLEOTIDE SEQUENCE [LARGE SCALE GENOMIC DNA]</scope>
    <source>
        <strain evidence="3 4">CBS 110550</strain>
    </source>
</reference>
<comment type="similarity">
    <text evidence="1">Belongs to the tpcK family.</text>
</comment>
<evidence type="ECO:0000313" key="3">
    <source>
        <dbReference type="EMBL" id="RYP10926.1"/>
    </source>
</evidence>
<dbReference type="OrthoDB" id="3454835at2759"/>
<dbReference type="InterPro" id="IPR011008">
    <property type="entry name" value="Dimeric_a/b-barrel"/>
</dbReference>
<comment type="caution">
    <text evidence="3">The sequence shown here is derived from an EMBL/GenBank/DDBJ whole genome shotgun (WGS) entry which is preliminary data.</text>
</comment>
<dbReference type="InterPro" id="IPR009799">
    <property type="entry name" value="EthD_dom"/>
</dbReference>
<feature type="domain" description="EthD" evidence="2">
    <location>
        <begin position="30"/>
        <end position="126"/>
    </location>
</feature>
<dbReference type="Gene3D" id="3.30.70.100">
    <property type="match status" value="1"/>
</dbReference>
<dbReference type="GO" id="GO:0016491">
    <property type="term" value="F:oxidoreductase activity"/>
    <property type="evidence" value="ECO:0007669"/>
    <property type="project" value="InterPro"/>
</dbReference>
<sequence>MADNADIPARPSNADPASQFLCLTICGYRRPGMSEEDYRRHMTQVSAPMTKDLMVKYGVKRWTMIHNTTETRDLMSRLFDRQMANLADFDCFSQVVFKNVDDYKRMKEDPWYKEHLVGDHEKFADTKRSRMTIGWITEFIRDGEVVDGMKDY</sequence>
<protein>
    <recommendedName>
        <fullName evidence="2">EthD domain-containing protein</fullName>
    </recommendedName>
</protein>
<evidence type="ECO:0000259" key="2">
    <source>
        <dbReference type="Pfam" id="PF07110"/>
    </source>
</evidence>
<dbReference type="EMBL" id="QJNU01000010">
    <property type="protein sequence ID" value="RYP10926.1"/>
    <property type="molecule type" value="Genomic_DNA"/>
</dbReference>
<dbReference type="AlphaFoldDB" id="A0A4Q4TTT9"/>
<keyword evidence="4" id="KW-1185">Reference proteome</keyword>
<dbReference type="Pfam" id="PF07110">
    <property type="entry name" value="EthD"/>
    <property type="match status" value="1"/>
</dbReference>